<keyword evidence="7 13" id="KW-0520">NAD</keyword>
<feature type="binding site" evidence="13">
    <location>
        <begin position="128"/>
        <end position="131"/>
    </location>
    <ligand>
        <name>NAD(+)</name>
        <dbReference type="ChEBI" id="CHEBI:57540"/>
    </ligand>
</feature>
<comment type="subunit">
    <text evidence="13">Homotetramer.</text>
</comment>
<feature type="active site" description="Proton donor" evidence="13">
    <location>
        <position position="162"/>
    </location>
</feature>
<sequence length="269" mass="29490">MVEEKKIRIVVAGLRGRMGSETVRMISNTPEFELIAGADDGHDGEDAGHLLGIPDLHARVYDDIEKCLSAEQPDVLIDFTNPEAGKRNLQAAIDFGVRPVIGTSGFSNEEVSGYRRQMDEKKLGGIIAPNFAIGAVLVMKFSQMAAKYFPDVEIIELHHDEKKDAPSGTAVKTAELIEKSRKPKKQGAPDERETLKGARGADFDGMRIHSVRLPGLVAHQEVLFGSKGELLTLRHDSMDRASFMTGVTYAVRTVMSLNTLVYGLENLLD</sequence>
<comment type="function">
    <text evidence="13">Catalyzes the conversion of 4-hydroxy-tetrahydrodipicolinate (HTPA) to tetrahydrodipicolinate.</text>
</comment>
<dbReference type="Gene3D" id="3.30.360.10">
    <property type="entry name" value="Dihydrodipicolinate Reductase, domain 2"/>
    <property type="match status" value="1"/>
</dbReference>
<dbReference type="GO" id="GO:0050661">
    <property type="term" value="F:NADP binding"/>
    <property type="evidence" value="ECO:0007669"/>
    <property type="project" value="UniProtKB-UniRule"/>
</dbReference>
<evidence type="ECO:0000313" key="16">
    <source>
        <dbReference type="EMBL" id="XCJ16225.1"/>
    </source>
</evidence>
<comment type="catalytic activity">
    <reaction evidence="11 13">
        <text>(S)-2,3,4,5-tetrahydrodipicolinate + NADP(+) + H2O = (2S,4S)-4-hydroxy-2,3,4,5-tetrahydrodipicolinate + NADPH + H(+)</text>
        <dbReference type="Rhea" id="RHEA:35331"/>
        <dbReference type="ChEBI" id="CHEBI:15377"/>
        <dbReference type="ChEBI" id="CHEBI:15378"/>
        <dbReference type="ChEBI" id="CHEBI:16845"/>
        <dbReference type="ChEBI" id="CHEBI:57783"/>
        <dbReference type="ChEBI" id="CHEBI:58349"/>
        <dbReference type="ChEBI" id="CHEBI:67139"/>
        <dbReference type="EC" id="1.17.1.8"/>
    </reaction>
</comment>
<dbReference type="SUPFAM" id="SSF55347">
    <property type="entry name" value="Glyceraldehyde-3-phosphate dehydrogenase-like, C-terminal domain"/>
    <property type="match status" value="1"/>
</dbReference>
<evidence type="ECO:0000256" key="2">
    <source>
        <dbReference type="ARBA" id="ARBA00022490"/>
    </source>
</evidence>
<feature type="active site" description="Proton donor/acceptor" evidence="13">
    <location>
        <position position="158"/>
    </location>
</feature>
<evidence type="ECO:0000256" key="13">
    <source>
        <dbReference type="HAMAP-Rule" id="MF_00102"/>
    </source>
</evidence>
<evidence type="ECO:0000256" key="11">
    <source>
        <dbReference type="ARBA" id="ARBA00049080"/>
    </source>
</evidence>
<comment type="pathway">
    <text evidence="9 13">Amino-acid biosynthesis; L-lysine biosynthesis via DAP pathway; (S)-tetrahydrodipicolinate from L-aspartate: step 4/4.</text>
</comment>
<evidence type="ECO:0000256" key="7">
    <source>
        <dbReference type="ARBA" id="ARBA00023027"/>
    </source>
</evidence>
<dbReference type="GO" id="GO:0016726">
    <property type="term" value="F:oxidoreductase activity, acting on CH or CH2 groups, NAD or NADP as acceptor"/>
    <property type="evidence" value="ECO:0007669"/>
    <property type="project" value="UniProtKB-UniRule"/>
</dbReference>
<feature type="binding site" evidence="13">
    <location>
        <begin position="168"/>
        <end position="169"/>
    </location>
    <ligand>
        <name>(S)-2,3,4,5-tetrahydrodipicolinate</name>
        <dbReference type="ChEBI" id="CHEBI:16845"/>
    </ligand>
</feature>
<evidence type="ECO:0000256" key="12">
    <source>
        <dbReference type="ARBA" id="ARBA00049396"/>
    </source>
</evidence>
<evidence type="ECO:0000256" key="4">
    <source>
        <dbReference type="ARBA" id="ARBA00022857"/>
    </source>
</evidence>
<comment type="caution">
    <text evidence="13">Was originally thought to be a dihydrodipicolinate reductase (DHDPR), catalyzing the conversion of dihydrodipicolinate to tetrahydrodipicolinate. However, it was shown in E.coli that the substrate of the enzymatic reaction is not dihydrodipicolinate (DHDP) but in fact (2S,4S)-4-hydroxy-2,3,4,5-tetrahydrodipicolinic acid (HTPA), the product released by the DapA-catalyzed reaction.</text>
</comment>
<name>A0AAU8ID50_9BACL</name>
<feature type="binding site" evidence="13">
    <location>
        <position position="40"/>
    </location>
    <ligand>
        <name>NAD(+)</name>
        <dbReference type="ChEBI" id="CHEBI:57540"/>
    </ligand>
</feature>
<dbReference type="FunFam" id="3.30.360.10:FF:000009">
    <property type="entry name" value="4-hydroxy-tetrahydrodipicolinate reductase"/>
    <property type="match status" value="1"/>
</dbReference>
<evidence type="ECO:0000256" key="3">
    <source>
        <dbReference type="ARBA" id="ARBA00022605"/>
    </source>
</evidence>
<feature type="binding site" evidence="13">
    <location>
        <begin position="13"/>
        <end position="18"/>
    </location>
    <ligand>
        <name>NAD(+)</name>
        <dbReference type="ChEBI" id="CHEBI:57540"/>
    </ligand>
</feature>
<dbReference type="NCBIfam" id="TIGR00036">
    <property type="entry name" value="dapB"/>
    <property type="match status" value="1"/>
</dbReference>
<proteinExistence type="inferred from homology"/>
<feature type="domain" description="Dihydrodipicolinate reductase C-terminal" evidence="15">
    <location>
        <begin position="134"/>
        <end position="268"/>
    </location>
</feature>
<comment type="similarity">
    <text evidence="1 13">Belongs to the DapB family.</text>
</comment>
<keyword evidence="4 13" id="KW-0521">NADP</keyword>
<evidence type="ECO:0000256" key="6">
    <source>
        <dbReference type="ARBA" id="ARBA00023002"/>
    </source>
</evidence>
<keyword evidence="5 13" id="KW-0220">Diaminopimelate biosynthesis</keyword>
<keyword evidence="3 13" id="KW-0028">Amino-acid biosynthesis</keyword>
<dbReference type="SUPFAM" id="SSF51735">
    <property type="entry name" value="NAD(P)-binding Rossmann-fold domains"/>
    <property type="match status" value="1"/>
</dbReference>
<dbReference type="InterPro" id="IPR036291">
    <property type="entry name" value="NAD(P)-bd_dom_sf"/>
</dbReference>
<dbReference type="GO" id="GO:0051287">
    <property type="term" value="F:NAD binding"/>
    <property type="evidence" value="ECO:0007669"/>
    <property type="project" value="UniProtKB-UniRule"/>
</dbReference>
<dbReference type="CDD" id="cd02274">
    <property type="entry name" value="DHDPR_N"/>
    <property type="match status" value="1"/>
</dbReference>
<organism evidence="16">
    <name type="scientific">Sporolactobacillus sp. Y61</name>
    <dbReference type="NCBI Taxonomy" id="3160863"/>
    <lineage>
        <taxon>Bacteria</taxon>
        <taxon>Bacillati</taxon>
        <taxon>Bacillota</taxon>
        <taxon>Bacilli</taxon>
        <taxon>Bacillales</taxon>
        <taxon>Sporolactobacillaceae</taxon>
        <taxon>Sporolactobacillus</taxon>
    </lineage>
</organism>
<dbReference type="GO" id="GO:0005829">
    <property type="term" value="C:cytosol"/>
    <property type="evidence" value="ECO:0007669"/>
    <property type="project" value="TreeGrafter"/>
</dbReference>
<dbReference type="InterPro" id="IPR000846">
    <property type="entry name" value="DapB_N"/>
</dbReference>
<gene>
    <name evidence="13 16" type="primary">dapB</name>
    <name evidence="16" type="ORF">ABNN70_11070</name>
</gene>
<evidence type="ECO:0000256" key="5">
    <source>
        <dbReference type="ARBA" id="ARBA00022915"/>
    </source>
</evidence>
<dbReference type="InterPro" id="IPR023940">
    <property type="entry name" value="DHDPR_bac"/>
</dbReference>
<dbReference type="PIRSF" id="PIRSF000161">
    <property type="entry name" value="DHPR"/>
    <property type="match status" value="1"/>
</dbReference>
<feature type="domain" description="Dihydrodipicolinate reductase N-terminal" evidence="14">
    <location>
        <begin position="7"/>
        <end position="131"/>
    </location>
</feature>
<evidence type="ECO:0000256" key="10">
    <source>
        <dbReference type="ARBA" id="ARBA00038983"/>
    </source>
</evidence>
<evidence type="ECO:0000259" key="14">
    <source>
        <dbReference type="Pfam" id="PF01113"/>
    </source>
</evidence>
<comment type="subcellular location">
    <subcellularLocation>
        <location evidence="13">Cytoplasm</location>
    </subcellularLocation>
</comment>
<dbReference type="PANTHER" id="PTHR20836">
    <property type="entry name" value="DIHYDRODIPICOLINATE REDUCTASE"/>
    <property type="match status" value="1"/>
</dbReference>
<protein>
    <recommendedName>
        <fullName evidence="10 13">4-hydroxy-tetrahydrodipicolinate reductase</fullName>
        <shortName evidence="13">HTPA reductase</shortName>
        <ecNumber evidence="10 13">1.17.1.8</ecNumber>
    </recommendedName>
</protein>
<evidence type="ECO:0000256" key="9">
    <source>
        <dbReference type="ARBA" id="ARBA00037922"/>
    </source>
</evidence>
<comment type="catalytic activity">
    <reaction evidence="12 13">
        <text>(S)-2,3,4,5-tetrahydrodipicolinate + NAD(+) + H2O = (2S,4S)-4-hydroxy-2,3,4,5-tetrahydrodipicolinate + NADH + H(+)</text>
        <dbReference type="Rhea" id="RHEA:35323"/>
        <dbReference type="ChEBI" id="CHEBI:15377"/>
        <dbReference type="ChEBI" id="CHEBI:15378"/>
        <dbReference type="ChEBI" id="CHEBI:16845"/>
        <dbReference type="ChEBI" id="CHEBI:57540"/>
        <dbReference type="ChEBI" id="CHEBI:57945"/>
        <dbReference type="ChEBI" id="CHEBI:67139"/>
        <dbReference type="EC" id="1.17.1.8"/>
    </reaction>
</comment>
<dbReference type="GO" id="GO:0008839">
    <property type="term" value="F:4-hydroxy-tetrahydrodipicolinate reductase"/>
    <property type="evidence" value="ECO:0007669"/>
    <property type="project" value="UniProtKB-UniRule"/>
</dbReference>
<dbReference type="HAMAP" id="MF_00102">
    <property type="entry name" value="DapB"/>
    <property type="match status" value="1"/>
</dbReference>
<dbReference type="PANTHER" id="PTHR20836:SF0">
    <property type="entry name" value="4-HYDROXY-TETRAHYDRODIPICOLINATE REDUCTASE 1, CHLOROPLASTIC-RELATED"/>
    <property type="match status" value="1"/>
</dbReference>
<dbReference type="RefSeq" id="WP_353947818.1">
    <property type="nucleotide sequence ID" value="NZ_CP159510.1"/>
</dbReference>
<evidence type="ECO:0000259" key="15">
    <source>
        <dbReference type="Pfam" id="PF05173"/>
    </source>
</evidence>
<evidence type="ECO:0000256" key="8">
    <source>
        <dbReference type="ARBA" id="ARBA00023154"/>
    </source>
</evidence>
<dbReference type="Gene3D" id="3.40.50.720">
    <property type="entry name" value="NAD(P)-binding Rossmann-like Domain"/>
    <property type="match status" value="1"/>
</dbReference>
<dbReference type="Pfam" id="PF05173">
    <property type="entry name" value="DapB_C"/>
    <property type="match status" value="1"/>
</dbReference>
<dbReference type="InterPro" id="IPR022664">
    <property type="entry name" value="DapB_N_CS"/>
</dbReference>
<dbReference type="PROSITE" id="PS01298">
    <property type="entry name" value="DAPB"/>
    <property type="match status" value="1"/>
</dbReference>
<keyword evidence="8 13" id="KW-0457">Lysine biosynthesis</keyword>
<dbReference type="GO" id="GO:0009089">
    <property type="term" value="P:lysine biosynthetic process via diaminopimelate"/>
    <property type="evidence" value="ECO:0007669"/>
    <property type="project" value="UniProtKB-UniRule"/>
</dbReference>
<dbReference type="EC" id="1.17.1.8" evidence="10 13"/>
<feature type="binding site" evidence="13">
    <location>
        <position position="159"/>
    </location>
    <ligand>
        <name>(S)-2,3,4,5-tetrahydrodipicolinate</name>
        <dbReference type="ChEBI" id="CHEBI:16845"/>
    </ligand>
</feature>
<feature type="binding site" evidence="13">
    <location>
        <begin position="102"/>
        <end position="104"/>
    </location>
    <ligand>
        <name>NAD(+)</name>
        <dbReference type="ChEBI" id="CHEBI:57540"/>
    </ligand>
</feature>
<comment type="caution">
    <text evidence="13">Lacks conserved residue(s) required for the propagation of feature annotation.</text>
</comment>
<dbReference type="InterPro" id="IPR022663">
    <property type="entry name" value="DapB_C"/>
</dbReference>
<evidence type="ECO:0000256" key="1">
    <source>
        <dbReference type="ARBA" id="ARBA00006642"/>
    </source>
</evidence>
<dbReference type="AlphaFoldDB" id="A0AAU8ID50"/>
<dbReference type="Pfam" id="PF01113">
    <property type="entry name" value="DapB_N"/>
    <property type="match status" value="1"/>
</dbReference>
<accession>A0AAU8ID50</accession>
<keyword evidence="2 13" id="KW-0963">Cytoplasm</keyword>
<keyword evidence="6 13" id="KW-0560">Oxidoreductase</keyword>
<dbReference type="EMBL" id="CP159510">
    <property type="protein sequence ID" value="XCJ16225.1"/>
    <property type="molecule type" value="Genomic_DNA"/>
</dbReference>
<reference evidence="16" key="1">
    <citation type="submission" date="2024-06" db="EMBL/GenBank/DDBJ databases">
        <authorList>
            <person name="Fan A."/>
            <person name="Zhang F.Y."/>
            <person name="Zhang L."/>
        </authorList>
    </citation>
    <scope>NUCLEOTIDE SEQUENCE</scope>
    <source>
        <strain evidence="16">Y61</strain>
    </source>
</reference>
<dbReference type="GO" id="GO:0019877">
    <property type="term" value="P:diaminopimelate biosynthetic process"/>
    <property type="evidence" value="ECO:0007669"/>
    <property type="project" value="UniProtKB-UniRule"/>
</dbReference>